<dbReference type="GO" id="GO:0000272">
    <property type="term" value="P:polysaccharide catabolic process"/>
    <property type="evidence" value="ECO:0007669"/>
    <property type="project" value="UniProtKB-KW"/>
</dbReference>
<keyword evidence="1" id="KW-0119">Carbohydrate metabolism</keyword>
<dbReference type="Proteomes" id="UP000290288">
    <property type="component" value="Unassembled WGS sequence"/>
</dbReference>
<keyword evidence="3" id="KW-0175">Coiled coil</keyword>
<sequence length="525" mass="58558">MSSPFGLLGMAHRATANLRQMSYGSTAPAAAPATSSLTFDDNNSDTVSISSATKRRSFSPLLQTRKPSLAVVDNVNATSSPATYPPATAEAVLSDVVSNGSSTMLVMHEPTSGSDTSSVMLSESPWMEAVELNKSVDSIDYFSLPPRESSEESAASTLVNLGDCSALEAVIEELKLAKKGLEDQVQRLSDEKQRVADDLESLTHESQRSECELKEKQGRWDEEKAVLIAEQDRERSRFEQEKSSFAGQVRDLMDEKEGLIKEFARKQEQWDEESAQVAEKTVREIDILDKEKQELEGRVTALESRVNDKEQAEEKLEDILAVLKTEQEDNARTMIVQQQYLVTARNELESFQFQAAKEIQAATAESRRLSQQLKSEKEATKKLQESADARVNSLQNDIDSMRDDRERQIASRDNQINLLNAKLDKAKNAPIKVTFNVRAETVCGENIFITGSIDQLKHWSPKNAIALSPHNYPIWSVTLSIPASTAFEYKYIRKFNGALTSWESDPNCWYSSPASGIATINDIWR</sequence>
<dbReference type="InterPro" id="IPR013784">
    <property type="entry name" value="Carb-bd-like_fold"/>
</dbReference>
<evidence type="ECO:0000313" key="7">
    <source>
        <dbReference type="Proteomes" id="UP000290288"/>
    </source>
</evidence>
<evidence type="ECO:0000313" key="6">
    <source>
        <dbReference type="EMBL" id="RXW16693.1"/>
    </source>
</evidence>
<evidence type="ECO:0000256" key="1">
    <source>
        <dbReference type="ARBA" id="ARBA00023277"/>
    </source>
</evidence>
<comment type="caution">
    <text evidence="6">The sequence shown here is derived from an EMBL/GenBank/DDBJ whole genome shotgun (WGS) entry which is preliminary data.</text>
</comment>
<reference evidence="6 7" key="1">
    <citation type="submission" date="2019-01" db="EMBL/GenBank/DDBJ databases">
        <title>Draft genome sequence of Psathyrella aberdarensis IHI B618.</title>
        <authorList>
            <person name="Buettner E."/>
            <person name="Kellner H."/>
        </authorList>
    </citation>
    <scope>NUCLEOTIDE SEQUENCE [LARGE SCALE GENOMIC DNA]</scope>
    <source>
        <strain evidence="6 7">IHI B618</strain>
    </source>
</reference>
<feature type="region of interest" description="Disordered" evidence="4">
    <location>
        <begin position="370"/>
        <end position="390"/>
    </location>
</feature>
<dbReference type="STRING" id="2316362.A0A4Q2DAS8"/>
<evidence type="ECO:0000256" key="4">
    <source>
        <dbReference type="SAM" id="MobiDB-lite"/>
    </source>
</evidence>
<dbReference type="SMART" id="SM01065">
    <property type="entry name" value="CBM_2"/>
    <property type="match status" value="1"/>
</dbReference>
<dbReference type="InterPro" id="IPR013783">
    <property type="entry name" value="Ig-like_fold"/>
</dbReference>
<proteinExistence type="predicted"/>
<dbReference type="PROSITE" id="PS51166">
    <property type="entry name" value="CBM20"/>
    <property type="match status" value="1"/>
</dbReference>
<feature type="coiled-coil region" evidence="3">
    <location>
        <begin position="164"/>
        <end position="219"/>
    </location>
</feature>
<evidence type="ECO:0000256" key="2">
    <source>
        <dbReference type="ARBA" id="ARBA00023326"/>
    </source>
</evidence>
<dbReference type="PANTHER" id="PTHR15048:SF0">
    <property type="entry name" value="STARCH-BINDING DOMAIN-CONTAINING PROTEIN 1"/>
    <property type="match status" value="1"/>
</dbReference>
<gene>
    <name evidence="6" type="ORF">EST38_g9161</name>
</gene>
<feature type="region of interest" description="Disordered" evidence="4">
    <location>
        <begin position="29"/>
        <end position="51"/>
    </location>
</feature>
<dbReference type="EMBL" id="SDEE01000411">
    <property type="protein sequence ID" value="RXW16693.1"/>
    <property type="molecule type" value="Genomic_DNA"/>
</dbReference>
<dbReference type="Gene3D" id="2.60.40.10">
    <property type="entry name" value="Immunoglobulins"/>
    <property type="match status" value="1"/>
</dbReference>
<dbReference type="GO" id="GO:0016020">
    <property type="term" value="C:membrane"/>
    <property type="evidence" value="ECO:0007669"/>
    <property type="project" value="TreeGrafter"/>
</dbReference>
<feature type="compositionally biased region" description="Polar residues" evidence="4">
    <location>
        <begin position="37"/>
        <end position="51"/>
    </location>
</feature>
<feature type="domain" description="CBM20" evidence="5">
    <location>
        <begin position="425"/>
        <end position="525"/>
    </location>
</feature>
<keyword evidence="2" id="KW-0624">Polysaccharide degradation</keyword>
<feature type="coiled-coil region" evidence="3">
    <location>
        <begin position="249"/>
        <end position="329"/>
    </location>
</feature>
<dbReference type="AlphaFoldDB" id="A0A4Q2DAS8"/>
<dbReference type="GO" id="GO:2001070">
    <property type="term" value="F:starch binding"/>
    <property type="evidence" value="ECO:0007669"/>
    <property type="project" value="InterPro"/>
</dbReference>
<evidence type="ECO:0000259" key="5">
    <source>
        <dbReference type="PROSITE" id="PS51166"/>
    </source>
</evidence>
<dbReference type="PANTHER" id="PTHR15048">
    <property type="entry name" value="STARCH-BINDING DOMAIN-CONTAINING PROTEIN 1"/>
    <property type="match status" value="1"/>
</dbReference>
<name>A0A4Q2DAS8_9AGAR</name>
<accession>A0A4Q2DAS8</accession>
<dbReference type="OrthoDB" id="6123450at2759"/>
<evidence type="ECO:0000256" key="3">
    <source>
        <dbReference type="SAM" id="Coils"/>
    </source>
</evidence>
<dbReference type="SUPFAM" id="SSF49452">
    <property type="entry name" value="Starch-binding domain-like"/>
    <property type="match status" value="1"/>
</dbReference>
<keyword evidence="7" id="KW-1185">Reference proteome</keyword>
<organism evidence="6 7">
    <name type="scientific">Candolleomyces aberdarensis</name>
    <dbReference type="NCBI Taxonomy" id="2316362"/>
    <lineage>
        <taxon>Eukaryota</taxon>
        <taxon>Fungi</taxon>
        <taxon>Dikarya</taxon>
        <taxon>Basidiomycota</taxon>
        <taxon>Agaricomycotina</taxon>
        <taxon>Agaricomycetes</taxon>
        <taxon>Agaricomycetidae</taxon>
        <taxon>Agaricales</taxon>
        <taxon>Agaricineae</taxon>
        <taxon>Psathyrellaceae</taxon>
        <taxon>Candolleomyces</taxon>
    </lineage>
</organism>
<dbReference type="Pfam" id="PF00686">
    <property type="entry name" value="CBM_20"/>
    <property type="match status" value="1"/>
</dbReference>
<dbReference type="InterPro" id="IPR002044">
    <property type="entry name" value="CBM20"/>
</dbReference>
<protein>
    <recommendedName>
        <fullName evidence="5">CBM20 domain-containing protein</fullName>
    </recommendedName>
</protein>
<feature type="compositionally biased region" description="Basic and acidic residues" evidence="4">
    <location>
        <begin position="374"/>
        <end position="388"/>
    </location>
</feature>
<dbReference type="CDD" id="cd05808">
    <property type="entry name" value="CBM20_alpha_amylase"/>
    <property type="match status" value="1"/>
</dbReference>